<dbReference type="InterPro" id="IPR029044">
    <property type="entry name" value="Nucleotide-diphossugar_trans"/>
</dbReference>
<dbReference type="Pfam" id="PF00535">
    <property type="entry name" value="Glycos_transf_2"/>
    <property type="match status" value="1"/>
</dbReference>
<feature type="transmembrane region" description="Helical" evidence="4">
    <location>
        <begin position="280"/>
        <end position="298"/>
    </location>
</feature>
<dbReference type="PANTHER" id="PTHR43630:SF1">
    <property type="entry name" value="POLY-BETA-1,6-N-ACETYL-D-GLUCOSAMINE SYNTHASE"/>
    <property type="match status" value="1"/>
</dbReference>
<reference evidence="6 7" key="1">
    <citation type="submission" date="2015-11" db="EMBL/GenBank/DDBJ databases">
        <authorList>
            <person name="Lin W."/>
        </authorList>
    </citation>
    <scope>NUCLEOTIDE SEQUENCE [LARGE SCALE GENOMIC DNA]</scope>
    <source>
        <strain evidence="6 7">HCH-1</strain>
    </source>
</reference>
<keyword evidence="4" id="KW-0812">Transmembrane</keyword>
<comment type="similarity">
    <text evidence="1">Belongs to the glycosyltransferase 2 family.</text>
</comment>
<dbReference type="PANTHER" id="PTHR43630">
    <property type="entry name" value="POLY-BETA-1,6-N-ACETYL-D-GLUCOSAMINE SYNTHASE"/>
    <property type="match status" value="1"/>
</dbReference>
<evidence type="ECO:0000256" key="1">
    <source>
        <dbReference type="ARBA" id="ARBA00006739"/>
    </source>
</evidence>
<dbReference type="EC" id="2.4.1.-" evidence="6"/>
<feature type="domain" description="Glycosyltransferase 2-like" evidence="5">
    <location>
        <begin position="2"/>
        <end position="139"/>
    </location>
</feature>
<keyword evidence="4" id="KW-1133">Transmembrane helix</keyword>
<evidence type="ECO:0000259" key="5">
    <source>
        <dbReference type="Pfam" id="PF00535"/>
    </source>
</evidence>
<feature type="transmembrane region" description="Helical" evidence="4">
    <location>
        <begin position="247"/>
        <end position="268"/>
    </location>
</feature>
<accession>A0ABR5SC15</accession>
<keyword evidence="2 6" id="KW-0328">Glycosyltransferase</keyword>
<proteinExistence type="inferred from homology"/>
<keyword evidence="7" id="KW-1185">Reference proteome</keyword>
<gene>
    <name evidence="6" type="ORF">ASN18_2825</name>
</gene>
<evidence type="ECO:0000313" key="7">
    <source>
        <dbReference type="Proteomes" id="UP000060487"/>
    </source>
</evidence>
<evidence type="ECO:0000256" key="2">
    <source>
        <dbReference type="ARBA" id="ARBA00022676"/>
    </source>
</evidence>
<keyword evidence="4" id="KW-0472">Membrane</keyword>
<evidence type="ECO:0000256" key="4">
    <source>
        <dbReference type="SAM" id="Phobius"/>
    </source>
</evidence>
<dbReference type="InterPro" id="IPR001173">
    <property type="entry name" value="Glyco_trans_2-like"/>
</dbReference>
<dbReference type="SUPFAM" id="SSF53448">
    <property type="entry name" value="Nucleotide-diphospho-sugar transferases"/>
    <property type="match status" value="1"/>
</dbReference>
<dbReference type="Gene3D" id="3.90.550.10">
    <property type="entry name" value="Spore Coat Polysaccharide Biosynthesis Protein SpsA, Chain A"/>
    <property type="match status" value="1"/>
</dbReference>
<keyword evidence="3 6" id="KW-0808">Transferase</keyword>
<protein>
    <submittedName>
        <fullName evidence="6">Glycosyl transferase family 2</fullName>
        <ecNumber evidence="6">2.4.1.-</ecNumber>
    </submittedName>
</protein>
<dbReference type="Proteomes" id="UP000060487">
    <property type="component" value="Unassembled WGS sequence"/>
</dbReference>
<evidence type="ECO:0000313" key="6">
    <source>
        <dbReference type="EMBL" id="KWT78417.1"/>
    </source>
</evidence>
<dbReference type="GO" id="GO:0016757">
    <property type="term" value="F:glycosyltransferase activity"/>
    <property type="evidence" value="ECO:0007669"/>
    <property type="project" value="UniProtKB-KW"/>
</dbReference>
<comment type="caution">
    <text evidence="6">The sequence shown here is derived from an EMBL/GenBank/DDBJ whole genome shotgun (WGS) entry which is preliminary data.</text>
</comment>
<feature type="transmembrane region" description="Helical" evidence="4">
    <location>
        <begin position="222"/>
        <end position="241"/>
    </location>
</feature>
<name>A0ABR5SC15_9BACT</name>
<evidence type="ECO:0000256" key="3">
    <source>
        <dbReference type="ARBA" id="ARBA00022679"/>
    </source>
</evidence>
<sequence>MEALLKQTCPLETYEVIVIDDGSKDKTGEIASGYPIRYYRKENGGPASARNMGVREAAAEIILFTDADCVVTGSWIEEMLRPFEDPEVSAVKGAYRTNQRQLTARFAQVEFEERFAMLRNAPSIDMIDTYAAAFRKAVFNSAGGFDESFPVANNEDTDLSYKLSAAGHKMVFNGSAIVYHLNHPASVRRYGSIKFQRGYWRMVVYKRYPDKMIKDTYTPQSLKIQILTLFGGVFLLALSALVHTALYASLLLFILFLLSTARFAAFAFKADKAIGILSPFFIALRASSIGLGVLYYFINGHRVKGRL</sequence>
<organism evidence="6 7">
    <name type="scientific">Candidatus Magnetominusculus xianensis</name>
    <dbReference type="NCBI Taxonomy" id="1748249"/>
    <lineage>
        <taxon>Bacteria</taxon>
        <taxon>Pseudomonadati</taxon>
        <taxon>Nitrospirota</taxon>
        <taxon>Nitrospiria</taxon>
        <taxon>Nitrospirales</taxon>
        <taxon>Nitrospiraceae</taxon>
        <taxon>Candidatus Magnetominusculus</taxon>
    </lineage>
</organism>
<dbReference type="EMBL" id="LNQR01000115">
    <property type="protein sequence ID" value="KWT78417.1"/>
    <property type="molecule type" value="Genomic_DNA"/>
</dbReference>